<feature type="coiled-coil region" evidence="5">
    <location>
        <begin position="314"/>
        <end position="351"/>
    </location>
</feature>
<feature type="compositionally biased region" description="Basic and acidic residues" evidence="6">
    <location>
        <begin position="683"/>
        <end position="696"/>
    </location>
</feature>
<evidence type="ECO:0000313" key="9">
    <source>
        <dbReference type="RefSeq" id="XP_026483938.2"/>
    </source>
</evidence>
<dbReference type="RefSeq" id="XP_026483938.2">
    <property type="nucleotide sequence ID" value="XM_026628153.2"/>
</dbReference>
<dbReference type="GO" id="GO:0042330">
    <property type="term" value="P:taxis"/>
    <property type="evidence" value="ECO:0007669"/>
    <property type="project" value="TreeGrafter"/>
</dbReference>
<feature type="compositionally biased region" description="Basic and acidic residues" evidence="6">
    <location>
        <begin position="1044"/>
        <end position="1054"/>
    </location>
</feature>
<keyword evidence="4 7" id="KW-0472">Membrane</keyword>
<keyword evidence="8" id="KW-1185">Reference proteome</keyword>
<feature type="compositionally biased region" description="Polar residues" evidence="6">
    <location>
        <begin position="602"/>
        <end position="625"/>
    </location>
</feature>
<organism evidence="8 9">
    <name type="scientific">Vanessa tameamea</name>
    <name type="common">Kamehameha butterfly</name>
    <dbReference type="NCBI Taxonomy" id="334116"/>
    <lineage>
        <taxon>Eukaryota</taxon>
        <taxon>Metazoa</taxon>
        <taxon>Ecdysozoa</taxon>
        <taxon>Arthropoda</taxon>
        <taxon>Hexapoda</taxon>
        <taxon>Insecta</taxon>
        <taxon>Pterygota</taxon>
        <taxon>Neoptera</taxon>
        <taxon>Endopterygota</taxon>
        <taxon>Lepidoptera</taxon>
        <taxon>Glossata</taxon>
        <taxon>Ditrysia</taxon>
        <taxon>Papilionoidea</taxon>
        <taxon>Nymphalidae</taxon>
        <taxon>Nymphalinae</taxon>
        <taxon>Vanessa</taxon>
    </lineage>
</organism>
<feature type="region of interest" description="Disordered" evidence="6">
    <location>
        <begin position="353"/>
        <end position="696"/>
    </location>
</feature>
<accession>A0A8B8HGI1</accession>
<dbReference type="GO" id="GO:0050954">
    <property type="term" value="P:sensory perception of mechanical stimulus"/>
    <property type="evidence" value="ECO:0007669"/>
    <property type="project" value="TreeGrafter"/>
</dbReference>
<evidence type="ECO:0000256" key="3">
    <source>
        <dbReference type="ARBA" id="ARBA00022989"/>
    </source>
</evidence>
<comment type="subcellular location">
    <subcellularLocation>
        <location evidence="1">Membrane</location>
        <topology evidence="1">Multi-pass membrane protein</topology>
    </subcellularLocation>
</comment>
<dbReference type="Proteomes" id="UP001652626">
    <property type="component" value="Chromosome 27"/>
</dbReference>
<dbReference type="InterPro" id="IPR026673">
    <property type="entry name" value="SPEC3/Stum"/>
</dbReference>
<dbReference type="PANTHER" id="PTHR21676:SF6">
    <property type="entry name" value="PROTEIN STUM"/>
    <property type="match status" value="1"/>
</dbReference>
<sequence>MALKLKYTDENGVLHIDMSPSASPVDKQIEISDPKFDTINKRFGQYDIFGGKYEDGGETQSLFRSRYNSFEEELANTPYAFATERSLRLDDPVLDITIDSRYDISPSKDIEDDRFFERDDLFGPKIDLKKQDTAFTVTQLIHAQDRYFDLSSRTKYESGISKGTVRSIADSFEVKSAPSSAKRTVSVKTESGEAFKVLSADSVKGRGAPKSPVVSTSKRKGETSFAIIAEPSSRPTSPKSLPVEIRPGRVSPFKGRGFREETSRHNTPKTSAANSRSNSPSRRRTNSLSRIDKMATTATMLPPPPAHRPPRDFLKENMEEIRELSELNREKNEAEAEKKKRDEEIALLKEMGILDKKGEVNSGVNSRSNSRSNSPPKINMRSRSNSPSAILHYENIPRGSSEYLNKDDGAPKPVTHRSRLRSISKSQPQSNNGSPKNSKIPKRQNSISPSRSNSRQSLDRNLNRNQRYMSNSTSSIHETIRIGSQVHDKRTSQSTQHLSISPSHIKGKPPISPGKSGPPPSNKSINPKRLSPIVGTPSKSPIEDTKPGSAKAPTRTTPAARKTAKTAGATPATSRLNSRQPSSTTSRDPSPDKRKGPVKSVTKPSNGTVKPISRTTSTRTTQKPPVSNKVEPKKPVSRTNSVKNLSRVPSSKTLNDKPPLSRQASKKDLSEKSKSTSKINETGTKKSTVEKKISRKTDEIKNVEIVKKQKKAEENTADANVGEEIIKHDNGTQYDKLTNEKGELVILTKKNIVSMTTAAITSQPLEVVTTVTNQLPTTFEKAREKGIFDSLNSKDSLVDKEEEKEIEDKTDKEEKKPVKSKTNQERTIFTEDHVRLRPLQPPYNNPQVERVKQKIDSILKEPEISTENILAAAKAKEAKEVAEKARSASRDVKTNLQKQAFDKLSEAQDKIKKSEEMSSEIRTEAAKIVDSIMTPVEEPKDIIEKSKDIKTIEPIVTVVNEKKNAVKTEIVEKINETLVQGGPELEVLSSNLSTPGAENMTLHSKAAKGSASDKSHSNGGYGGKAELLRFPQSTSTTPKPPPRAHREQKDKSPQSDEINDQVPPPKPNICSRLMSKCKAKCCPCCANVQDEGETEMEDHLEPVEKKKFWKDMNCCKKKVAEEDVEIAAGKGTTIEFEHETKRKRKLRDILCACCRRRKVGDIEPPQHAEPSPPVMSSDVVQETGCCGKKKEIERRDSILSDQPPSICCNNRLGQWIRGACRKQSEQSSSRRTSLFSKNKSLSPTLPPEDTRKKLDPSLIEHTSVMRGAIPVLPAVLAYFCLLCNICVPGLGTIFSGMFCLCFGIPRFGVHDGAKHRIGSFVINLLVGCGQLFTVLFCLVGWGWSVWWGVIMVKTSRRYRKLKAEAEQEAEAPPVSDNNHRA</sequence>
<dbReference type="GO" id="GO:0016020">
    <property type="term" value="C:membrane"/>
    <property type="evidence" value="ECO:0007669"/>
    <property type="project" value="UniProtKB-SubCell"/>
</dbReference>
<keyword evidence="2 7" id="KW-0812">Transmembrane</keyword>
<feature type="coiled-coil region" evidence="5">
    <location>
        <begin position="897"/>
        <end position="924"/>
    </location>
</feature>
<feature type="compositionally biased region" description="Pro residues" evidence="6">
    <location>
        <begin position="510"/>
        <end position="521"/>
    </location>
</feature>
<evidence type="ECO:0000256" key="7">
    <source>
        <dbReference type="SAM" id="Phobius"/>
    </source>
</evidence>
<dbReference type="OrthoDB" id="361532at2759"/>
<feature type="compositionally biased region" description="Low complexity" evidence="6">
    <location>
        <begin position="550"/>
        <end position="588"/>
    </location>
</feature>
<evidence type="ECO:0000256" key="5">
    <source>
        <dbReference type="SAM" id="Coils"/>
    </source>
</evidence>
<feature type="transmembrane region" description="Helical" evidence="7">
    <location>
        <begin position="1275"/>
        <end position="1305"/>
    </location>
</feature>
<proteinExistence type="predicted"/>
<feature type="compositionally biased region" description="Polar residues" evidence="6">
    <location>
        <begin position="637"/>
        <end position="653"/>
    </location>
</feature>
<dbReference type="AlphaFoldDB" id="A0A8B8HGI1"/>
<evidence type="ECO:0000313" key="8">
    <source>
        <dbReference type="Proteomes" id="UP001652626"/>
    </source>
</evidence>
<feature type="region of interest" description="Disordered" evidence="6">
    <location>
        <begin position="1223"/>
        <end position="1253"/>
    </location>
</feature>
<name>A0A8B8HGI1_VANTA</name>
<feature type="compositionally biased region" description="Low complexity" evidence="6">
    <location>
        <begin position="443"/>
        <end position="456"/>
    </location>
</feature>
<feature type="transmembrane region" description="Helical" evidence="7">
    <location>
        <begin position="1317"/>
        <end position="1343"/>
    </location>
</feature>
<dbReference type="PANTHER" id="PTHR21676">
    <property type="entry name" value="PROTEIN STUM"/>
    <property type="match status" value="1"/>
</dbReference>
<feature type="compositionally biased region" description="Polar residues" evidence="6">
    <location>
        <begin position="423"/>
        <end position="437"/>
    </location>
</feature>
<feature type="region of interest" description="Disordered" evidence="6">
    <location>
        <begin position="797"/>
        <end position="826"/>
    </location>
</feature>
<feature type="compositionally biased region" description="Polar residues" evidence="6">
    <location>
        <begin position="1225"/>
        <end position="1243"/>
    </location>
</feature>
<feature type="region of interest" description="Disordered" evidence="6">
    <location>
        <begin position="1004"/>
        <end position="1066"/>
    </location>
</feature>
<keyword evidence="5" id="KW-0175">Coiled coil</keyword>
<feature type="compositionally biased region" description="Basic and acidic residues" evidence="6">
    <location>
        <begin position="665"/>
        <end position="674"/>
    </location>
</feature>
<reference evidence="9" key="1">
    <citation type="submission" date="2025-08" db="UniProtKB">
        <authorList>
            <consortium name="RefSeq"/>
        </authorList>
    </citation>
    <scope>IDENTIFICATION</scope>
    <source>
        <tissue evidence="9">Whole body</tissue>
    </source>
</reference>
<feature type="region of interest" description="Disordered" evidence="6">
    <location>
        <begin position="203"/>
        <end position="290"/>
    </location>
</feature>
<dbReference type="Pfam" id="PF15795">
    <property type="entry name" value="Spec3"/>
    <property type="match status" value="1"/>
</dbReference>
<evidence type="ECO:0000256" key="6">
    <source>
        <dbReference type="SAM" id="MobiDB-lite"/>
    </source>
</evidence>
<gene>
    <name evidence="9" type="primary">LOC113391984</name>
</gene>
<evidence type="ECO:0000256" key="4">
    <source>
        <dbReference type="ARBA" id="ARBA00023136"/>
    </source>
</evidence>
<keyword evidence="3 7" id="KW-1133">Transmembrane helix</keyword>
<dbReference type="OMA" id="ETSRHNT"/>
<evidence type="ECO:0000256" key="1">
    <source>
        <dbReference type="ARBA" id="ARBA00004141"/>
    </source>
</evidence>
<evidence type="ECO:0000256" key="2">
    <source>
        <dbReference type="ARBA" id="ARBA00022692"/>
    </source>
</evidence>
<dbReference type="GO" id="GO:0019230">
    <property type="term" value="P:proprioception"/>
    <property type="evidence" value="ECO:0007669"/>
    <property type="project" value="TreeGrafter"/>
</dbReference>
<feature type="compositionally biased region" description="Polar residues" evidence="6">
    <location>
        <begin position="492"/>
        <end position="502"/>
    </location>
</feature>
<dbReference type="GO" id="GO:0071683">
    <property type="term" value="C:sensory dendrite"/>
    <property type="evidence" value="ECO:0007669"/>
    <property type="project" value="TreeGrafter"/>
</dbReference>
<dbReference type="GeneID" id="113391984"/>
<feature type="compositionally biased region" description="Polar residues" evidence="6">
    <location>
        <begin position="463"/>
        <end position="477"/>
    </location>
</feature>
<protein>
    <submittedName>
        <fullName evidence="9">Protein stum isoform X1</fullName>
    </submittedName>
</protein>
<feature type="compositionally biased region" description="Low complexity" evidence="6">
    <location>
        <begin position="360"/>
        <end position="374"/>
    </location>
</feature>
<feature type="compositionally biased region" description="Low complexity" evidence="6">
    <location>
        <begin position="270"/>
        <end position="290"/>
    </location>
</feature>